<dbReference type="InterPro" id="IPR027244">
    <property type="entry name" value="IML1"/>
</dbReference>
<dbReference type="GO" id="GO:0034198">
    <property type="term" value="P:cellular response to amino acid starvation"/>
    <property type="evidence" value="ECO:0007669"/>
    <property type="project" value="TreeGrafter"/>
</dbReference>
<dbReference type="SMART" id="SM00049">
    <property type="entry name" value="DEP"/>
    <property type="match status" value="1"/>
</dbReference>
<organism evidence="5">
    <name type="scientific">Taenia asiatica</name>
    <name type="common">Asian tapeworm</name>
    <dbReference type="NCBI Taxonomy" id="60517"/>
    <lineage>
        <taxon>Eukaryota</taxon>
        <taxon>Metazoa</taxon>
        <taxon>Spiralia</taxon>
        <taxon>Lophotrochozoa</taxon>
        <taxon>Platyhelminthes</taxon>
        <taxon>Cestoda</taxon>
        <taxon>Eucestoda</taxon>
        <taxon>Cyclophyllidea</taxon>
        <taxon>Taeniidae</taxon>
        <taxon>Taenia</taxon>
    </lineage>
</organism>
<feature type="domain" description="DEP" evidence="2">
    <location>
        <begin position="102"/>
        <end position="162"/>
    </location>
</feature>
<reference evidence="3 4" key="2">
    <citation type="submission" date="2018-11" db="EMBL/GenBank/DDBJ databases">
        <authorList>
            <consortium name="Pathogen Informatics"/>
        </authorList>
    </citation>
    <scope>NUCLEOTIDE SEQUENCE [LARGE SCALE GENOMIC DNA]</scope>
</reference>
<dbReference type="Pfam" id="PF19418">
    <property type="entry name" value="DEPDC5_CTD"/>
    <property type="match status" value="2"/>
</dbReference>
<dbReference type="GO" id="GO:0010508">
    <property type="term" value="P:positive regulation of autophagy"/>
    <property type="evidence" value="ECO:0007669"/>
    <property type="project" value="TreeGrafter"/>
</dbReference>
<accession>A0A0R3W2S1</accession>
<dbReference type="InterPro" id="IPR036388">
    <property type="entry name" value="WH-like_DNA-bd_sf"/>
</dbReference>
<dbReference type="PANTHER" id="PTHR13179:SF8">
    <property type="entry name" value="GATOR COMPLEX PROTEIN DEPDC5"/>
    <property type="match status" value="1"/>
</dbReference>
<dbReference type="GO" id="GO:1904262">
    <property type="term" value="P:negative regulation of TORC1 signaling"/>
    <property type="evidence" value="ECO:0007669"/>
    <property type="project" value="TreeGrafter"/>
</dbReference>
<dbReference type="PROSITE" id="PS50186">
    <property type="entry name" value="DEP"/>
    <property type="match status" value="1"/>
</dbReference>
<evidence type="ECO:0000313" key="4">
    <source>
        <dbReference type="Proteomes" id="UP000282613"/>
    </source>
</evidence>
<feature type="compositionally biased region" description="Polar residues" evidence="1">
    <location>
        <begin position="171"/>
        <end position="180"/>
    </location>
</feature>
<name>A0A0R3W2S1_TAEAS</name>
<sequence>MSTAAPPSNPVRRHGTVATPTLELERTVVSEGGTRSAAATPVPPTPLAPPHSIGSLSSTSISASASPALPLSTYSEIWRVIAAILDPECGLTFITGTPLLPKHTFCAYDLTNWLSRNLVDISSTGSAVKYAQNLLNDGYICHASGNQAHKFLNGFFLYTILAEVTSSSSAQETGDLSSGRKSAGGDTEAAKSSDIRKIPFPTTHLPPSSTSPLGSFSTDFQKEWVEVLVVQEAPTVTHPFTSHPHLASSFYPSPPPSDEIEAHLVNGLLSTPSLGYVFGAENTSGIHVGSEGVLRKRVTRDLRDTSITTSAAAALKRHPEWYCLLYDLNYHPTCAFGLEIQWLVASASRLNEMLLLHIYYKATSPGFHIVPSPCYPFGYSGTRYSLDPLRLPIFVPCRLLQLISAQNNIQTRPQNLFPYAVAAELFPGKITALIISELPEPEQMIALFYFQERVLSKFGFIPLSYSPAVQQQHHSHQSEGGERLQSKRVLQSTEEPPKGMIYTQRMFVHVSGGMFAMIPLYPPPLPPPPAMNTENEDRLSDHSTPRRTSITVYPPSTCSYATTLCSDTDMALGQQNCESTTAAGRRAALDPRTSCFEAQTEVGFFWAWNHMLPRKWRGQTTGDEVFQVGMLEDFRAFCSGGGGKEIDDGRLLDTYYKFKATLGVSSNVGTPLL</sequence>
<dbReference type="PANTHER" id="PTHR13179">
    <property type="entry name" value="DEP DOMAIN CONTAINING PROTEIN 5"/>
    <property type="match status" value="1"/>
</dbReference>
<feature type="region of interest" description="Disordered" evidence="1">
    <location>
        <begin position="171"/>
        <end position="214"/>
    </location>
</feature>
<dbReference type="EMBL" id="UYRS01018332">
    <property type="protein sequence ID" value="VDK32972.1"/>
    <property type="molecule type" value="Genomic_DNA"/>
</dbReference>
<evidence type="ECO:0000313" key="3">
    <source>
        <dbReference type="EMBL" id="VDK32972.1"/>
    </source>
</evidence>
<evidence type="ECO:0000256" key="1">
    <source>
        <dbReference type="SAM" id="MobiDB-lite"/>
    </source>
</evidence>
<reference evidence="5" key="1">
    <citation type="submission" date="2017-02" db="UniProtKB">
        <authorList>
            <consortium name="WormBaseParasite"/>
        </authorList>
    </citation>
    <scope>IDENTIFICATION</scope>
</reference>
<keyword evidence="4" id="KW-1185">Reference proteome</keyword>
<dbReference type="GO" id="GO:1990130">
    <property type="term" value="C:GATOR1 complex"/>
    <property type="evidence" value="ECO:0007669"/>
    <property type="project" value="TreeGrafter"/>
</dbReference>
<dbReference type="InterPro" id="IPR036390">
    <property type="entry name" value="WH_DNA-bd_sf"/>
</dbReference>
<dbReference type="SUPFAM" id="SSF46785">
    <property type="entry name" value="Winged helix' DNA-binding domain"/>
    <property type="match status" value="1"/>
</dbReference>
<proteinExistence type="predicted"/>
<dbReference type="STRING" id="60517.A0A0R3W2S1"/>
<dbReference type="InterPro" id="IPR045838">
    <property type="entry name" value="DEPDC5_CTD"/>
</dbReference>
<dbReference type="GO" id="GO:0035556">
    <property type="term" value="P:intracellular signal transduction"/>
    <property type="evidence" value="ECO:0007669"/>
    <property type="project" value="InterPro"/>
</dbReference>
<feature type="compositionally biased region" description="Low complexity" evidence="1">
    <location>
        <begin position="199"/>
        <end position="214"/>
    </location>
</feature>
<feature type="region of interest" description="Disordered" evidence="1">
    <location>
        <begin position="1"/>
        <end position="53"/>
    </location>
</feature>
<evidence type="ECO:0000259" key="2">
    <source>
        <dbReference type="PROSITE" id="PS50186"/>
    </source>
</evidence>
<feature type="compositionally biased region" description="Basic and acidic residues" evidence="1">
    <location>
        <begin position="188"/>
        <end position="197"/>
    </location>
</feature>
<dbReference type="WBParaSite" id="TASK_0000415501-mRNA-1">
    <property type="protein sequence ID" value="TASK_0000415501-mRNA-1"/>
    <property type="gene ID" value="TASK_0000415501"/>
</dbReference>
<dbReference type="GO" id="GO:0005765">
    <property type="term" value="C:lysosomal membrane"/>
    <property type="evidence" value="ECO:0007669"/>
    <property type="project" value="TreeGrafter"/>
</dbReference>
<dbReference type="Gene3D" id="1.10.10.10">
    <property type="entry name" value="Winged helix-like DNA-binding domain superfamily/Winged helix DNA-binding domain"/>
    <property type="match status" value="1"/>
</dbReference>
<dbReference type="Proteomes" id="UP000282613">
    <property type="component" value="Unassembled WGS sequence"/>
</dbReference>
<protein>
    <submittedName>
        <fullName evidence="5">DEP domain-containing protein</fullName>
    </submittedName>
</protein>
<feature type="region of interest" description="Disordered" evidence="1">
    <location>
        <begin position="526"/>
        <end position="548"/>
    </location>
</feature>
<feature type="compositionally biased region" description="Basic and acidic residues" evidence="1">
    <location>
        <begin position="535"/>
        <end position="544"/>
    </location>
</feature>
<evidence type="ECO:0000313" key="5">
    <source>
        <dbReference type="WBParaSite" id="TASK_0000415501-mRNA-1"/>
    </source>
</evidence>
<dbReference type="GO" id="GO:0005096">
    <property type="term" value="F:GTPase activator activity"/>
    <property type="evidence" value="ECO:0007669"/>
    <property type="project" value="InterPro"/>
</dbReference>
<dbReference type="OrthoDB" id="39497at2759"/>
<gene>
    <name evidence="3" type="ORF">TASK_LOCUS4156</name>
</gene>
<dbReference type="InterPro" id="IPR000591">
    <property type="entry name" value="DEP_dom"/>
</dbReference>
<dbReference type="AlphaFoldDB" id="A0A0R3W2S1"/>